<dbReference type="AlphaFoldDB" id="A0A6S7LHJ8"/>
<dbReference type="Proteomes" id="UP001152795">
    <property type="component" value="Unassembled WGS sequence"/>
</dbReference>
<keyword evidence="1" id="KW-0732">Signal</keyword>
<feature type="non-terminal residue" evidence="4">
    <location>
        <position position="1"/>
    </location>
</feature>
<dbReference type="CDD" id="cd00037">
    <property type="entry name" value="CLECT"/>
    <property type="match status" value="1"/>
</dbReference>
<evidence type="ECO:0000256" key="2">
    <source>
        <dbReference type="ARBA" id="ARBA00023157"/>
    </source>
</evidence>
<keyword evidence="5" id="KW-1185">Reference proteome</keyword>
<dbReference type="SUPFAM" id="SSF57535">
    <property type="entry name" value="Complement control module/SCR domain"/>
    <property type="match status" value="1"/>
</dbReference>
<evidence type="ECO:0000256" key="3">
    <source>
        <dbReference type="PROSITE-ProRule" id="PRU00302"/>
    </source>
</evidence>
<evidence type="ECO:0000256" key="1">
    <source>
        <dbReference type="ARBA" id="ARBA00022729"/>
    </source>
</evidence>
<dbReference type="SMART" id="SM00034">
    <property type="entry name" value="CLECT"/>
    <property type="match status" value="1"/>
</dbReference>
<dbReference type="PROSITE" id="PS50041">
    <property type="entry name" value="C_TYPE_LECTIN_2"/>
    <property type="match status" value="1"/>
</dbReference>
<evidence type="ECO:0000313" key="5">
    <source>
        <dbReference type="Proteomes" id="UP001152795"/>
    </source>
</evidence>
<dbReference type="SUPFAM" id="SSF56436">
    <property type="entry name" value="C-type lectin-like"/>
    <property type="match status" value="1"/>
</dbReference>
<dbReference type="OrthoDB" id="5981195at2759"/>
<gene>
    <name evidence="4" type="ORF">PACLA_8A014033</name>
</gene>
<protein>
    <submittedName>
        <fullName evidence="4">Uncharacterized protein</fullName>
    </submittedName>
</protein>
<dbReference type="Pfam" id="PF00059">
    <property type="entry name" value="Lectin_C"/>
    <property type="match status" value="1"/>
</dbReference>
<comment type="caution">
    <text evidence="3">Lacks conserved residue(s) required for the propagation of feature annotation.</text>
</comment>
<dbReference type="PANTHER" id="PTHR22803">
    <property type="entry name" value="MANNOSE, PHOSPHOLIPASE, LECTIN RECEPTOR RELATED"/>
    <property type="match status" value="1"/>
</dbReference>
<dbReference type="PROSITE" id="PS50923">
    <property type="entry name" value="SUSHI"/>
    <property type="match status" value="1"/>
</dbReference>
<dbReference type="InterPro" id="IPR018378">
    <property type="entry name" value="C-type_lectin_CS"/>
</dbReference>
<dbReference type="Pfam" id="PF00084">
    <property type="entry name" value="Sushi"/>
    <property type="match status" value="1"/>
</dbReference>
<dbReference type="InterPro" id="IPR016186">
    <property type="entry name" value="C-type_lectin-like/link_sf"/>
</dbReference>
<dbReference type="InterPro" id="IPR016187">
    <property type="entry name" value="CTDL_fold"/>
</dbReference>
<organism evidence="4 5">
    <name type="scientific">Paramuricea clavata</name>
    <name type="common">Red gorgonian</name>
    <name type="synonym">Violescent sea-whip</name>
    <dbReference type="NCBI Taxonomy" id="317549"/>
    <lineage>
        <taxon>Eukaryota</taxon>
        <taxon>Metazoa</taxon>
        <taxon>Cnidaria</taxon>
        <taxon>Anthozoa</taxon>
        <taxon>Octocorallia</taxon>
        <taxon>Malacalcyonacea</taxon>
        <taxon>Plexauridae</taxon>
        <taxon>Paramuricea</taxon>
    </lineage>
</organism>
<keyword evidence="2 3" id="KW-1015">Disulfide bond</keyword>
<dbReference type="InterPro" id="IPR035976">
    <property type="entry name" value="Sushi/SCR/CCP_sf"/>
</dbReference>
<evidence type="ECO:0000313" key="4">
    <source>
        <dbReference type="EMBL" id="CAB4036722.1"/>
    </source>
</evidence>
<dbReference type="CDD" id="cd00033">
    <property type="entry name" value="CCP"/>
    <property type="match status" value="1"/>
</dbReference>
<name>A0A6S7LHJ8_PARCT</name>
<dbReference type="SMART" id="SM00032">
    <property type="entry name" value="CCP"/>
    <property type="match status" value="1"/>
</dbReference>
<dbReference type="Gene3D" id="2.10.70.10">
    <property type="entry name" value="Complement Module, domain 1"/>
    <property type="match status" value="1"/>
</dbReference>
<dbReference type="PROSITE" id="PS00615">
    <property type="entry name" value="C_TYPE_LECTIN_1"/>
    <property type="match status" value="1"/>
</dbReference>
<dbReference type="InterPro" id="IPR050111">
    <property type="entry name" value="C-type_lectin/snaclec_domain"/>
</dbReference>
<accession>A0A6S7LHJ8</accession>
<dbReference type="InterPro" id="IPR001304">
    <property type="entry name" value="C-type_lectin-like"/>
</dbReference>
<proteinExistence type="predicted"/>
<dbReference type="InterPro" id="IPR000436">
    <property type="entry name" value="Sushi_SCR_CCP_dom"/>
</dbReference>
<keyword evidence="3" id="KW-0768">Sushi</keyword>
<sequence>VQTRCKDISSIANGLVTLKSTECGGKAEFSCDKYYKLVGSPQIFCNESGNWSEGTPYCKLYTDNIPCPCGWKKILNSCYLFVKNKVTWDTAREDCLQRGGDLVIPTSTTECVLLSQRASILQMSIPWIGLFRRYDGKFYNTCGKTPNFTRWYPNQPDNYGNREKCGHMLVNGKYKAKWNDMACNAKYSYICEFKQPRCEYLAKILRCGASSMVRRHPSLETSKLLLSV</sequence>
<feature type="disulfide bond" evidence="3">
    <location>
        <begin position="31"/>
        <end position="58"/>
    </location>
</feature>
<comment type="caution">
    <text evidence="4">The sequence shown here is derived from an EMBL/GenBank/DDBJ whole genome shotgun (WGS) entry which is preliminary data.</text>
</comment>
<dbReference type="Gene3D" id="3.10.100.10">
    <property type="entry name" value="Mannose-Binding Protein A, subunit A"/>
    <property type="match status" value="1"/>
</dbReference>
<dbReference type="EMBL" id="CACRXK020022332">
    <property type="protein sequence ID" value="CAB4036722.1"/>
    <property type="molecule type" value="Genomic_DNA"/>
</dbReference>
<reference evidence="4" key="1">
    <citation type="submission" date="2020-04" db="EMBL/GenBank/DDBJ databases">
        <authorList>
            <person name="Alioto T."/>
            <person name="Alioto T."/>
            <person name="Gomez Garrido J."/>
        </authorList>
    </citation>
    <scope>NUCLEOTIDE SEQUENCE</scope>
    <source>
        <strain evidence="4">A484AB</strain>
    </source>
</reference>